<dbReference type="EMBL" id="CP115300">
    <property type="protein sequence ID" value="WBO68806.1"/>
    <property type="molecule type" value="Genomic_DNA"/>
</dbReference>
<dbReference type="InterPro" id="IPR009057">
    <property type="entry name" value="Homeodomain-like_sf"/>
</dbReference>
<feature type="domain" description="HTH araC/xylS-type" evidence="5">
    <location>
        <begin position="217"/>
        <end position="318"/>
    </location>
</feature>
<protein>
    <submittedName>
        <fullName evidence="6">Helix-turn-helix domain-containing protein</fullName>
    </submittedName>
</protein>
<accession>A0ABY7PDX5</accession>
<dbReference type="PANTHER" id="PTHR46796">
    <property type="entry name" value="HTH-TYPE TRANSCRIPTIONAL ACTIVATOR RHAS-RELATED"/>
    <property type="match status" value="1"/>
</dbReference>
<dbReference type="InterPro" id="IPR035418">
    <property type="entry name" value="AraC-bd_2"/>
</dbReference>
<evidence type="ECO:0000256" key="1">
    <source>
        <dbReference type="ARBA" id="ARBA00023015"/>
    </source>
</evidence>
<evidence type="ECO:0000259" key="5">
    <source>
        <dbReference type="PROSITE" id="PS01124"/>
    </source>
</evidence>
<evidence type="ECO:0000313" key="6">
    <source>
        <dbReference type="EMBL" id="WBO68806.1"/>
    </source>
</evidence>
<dbReference type="Proteomes" id="UP001212326">
    <property type="component" value="Chromosome"/>
</dbReference>
<dbReference type="Pfam" id="PF14525">
    <property type="entry name" value="AraC_binding_2"/>
    <property type="match status" value="1"/>
</dbReference>
<feature type="region of interest" description="Disordered" evidence="4">
    <location>
        <begin position="315"/>
        <end position="374"/>
    </location>
</feature>
<reference evidence="6 7" key="1">
    <citation type="submission" date="2022-12" db="EMBL/GenBank/DDBJ databases">
        <authorList>
            <person name="Mo P."/>
        </authorList>
    </citation>
    <scope>NUCLEOTIDE SEQUENCE [LARGE SCALE GENOMIC DNA]</scope>
    <source>
        <strain evidence="6 7">HUAS 2-6</strain>
    </source>
</reference>
<gene>
    <name evidence="6" type="ORF">O1G22_41395</name>
</gene>
<dbReference type="SMART" id="SM00342">
    <property type="entry name" value="HTH_ARAC"/>
    <property type="match status" value="1"/>
</dbReference>
<organism evidence="6 7">
    <name type="scientific">Streptomyces camelliae</name>
    <dbReference type="NCBI Taxonomy" id="3004093"/>
    <lineage>
        <taxon>Bacteria</taxon>
        <taxon>Bacillati</taxon>
        <taxon>Actinomycetota</taxon>
        <taxon>Actinomycetes</taxon>
        <taxon>Kitasatosporales</taxon>
        <taxon>Streptomycetaceae</taxon>
        <taxon>Streptomyces</taxon>
    </lineage>
</organism>
<evidence type="ECO:0000256" key="3">
    <source>
        <dbReference type="ARBA" id="ARBA00023163"/>
    </source>
</evidence>
<keyword evidence="2" id="KW-0238">DNA-binding</keyword>
<feature type="compositionally biased region" description="Basic and acidic residues" evidence="4">
    <location>
        <begin position="340"/>
        <end position="351"/>
    </location>
</feature>
<dbReference type="InterPro" id="IPR018060">
    <property type="entry name" value="HTH_AraC"/>
</dbReference>
<dbReference type="Gene3D" id="1.10.10.60">
    <property type="entry name" value="Homeodomain-like"/>
    <property type="match status" value="1"/>
</dbReference>
<keyword evidence="1" id="KW-0805">Transcription regulation</keyword>
<dbReference type="PANTHER" id="PTHR46796:SF6">
    <property type="entry name" value="ARAC SUBFAMILY"/>
    <property type="match status" value="1"/>
</dbReference>
<keyword evidence="7" id="KW-1185">Reference proteome</keyword>
<dbReference type="Pfam" id="PF12833">
    <property type="entry name" value="HTH_18"/>
    <property type="match status" value="1"/>
</dbReference>
<dbReference type="SUPFAM" id="SSF46689">
    <property type="entry name" value="Homeodomain-like"/>
    <property type="match status" value="1"/>
</dbReference>
<dbReference type="InterPro" id="IPR050204">
    <property type="entry name" value="AraC_XylS_family_regulators"/>
</dbReference>
<feature type="compositionally biased region" description="Basic residues" evidence="4">
    <location>
        <begin position="352"/>
        <end position="361"/>
    </location>
</feature>
<evidence type="ECO:0000313" key="7">
    <source>
        <dbReference type="Proteomes" id="UP001212326"/>
    </source>
</evidence>
<evidence type="ECO:0000256" key="4">
    <source>
        <dbReference type="SAM" id="MobiDB-lite"/>
    </source>
</evidence>
<dbReference type="RefSeq" id="WP_270086033.1">
    <property type="nucleotide sequence ID" value="NZ_CP115300.1"/>
</dbReference>
<proteinExistence type="predicted"/>
<feature type="region of interest" description="Disordered" evidence="4">
    <location>
        <begin position="401"/>
        <end position="424"/>
    </location>
</feature>
<name>A0ABY7PDX5_9ACTN</name>
<sequence>MTPVIDTAGFPDGGNSVRRWSRAVSKATVPVTVASYGAPTMEGRMTTHPLGHLLFVTTDADPQCFTRSRRRIARDAGQTEAFVVIAVVGDCGAVLQQGGRTAELTAGTLALWDTERPHVVDFPRGVHIKACLVPRRAIGVRDDELERVTATVIDADGPVAALVAPLLVTLAETAVDCPEHVADRLARNFTDLVTTLIAERATGDVADTVGFRHAQAWEVRAYVDRHLGDPELGPETIAAAHSMSVRSLHKLFEGERTTVSRLIQRRRLEECARDLARSDSGDRTISGVARRWGFNSPAHFSRLFHAAYGMPPSGWRDTRGGAAPSDPSAVVDGPLPAPAENDRVTPGDPRHAPRRREKRNRGPSVAKRSKTVDLTCGEAATHGGLVGSRDLRDSPHGLMCFHAAGERGQGPIPASAGECGQEGA</sequence>
<dbReference type="PROSITE" id="PS01124">
    <property type="entry name" value="HTH_ARAC_FAMILY_2"/>
    <property type="match status" value="1"/>
</dbReference>
<evidence type="ECO:0000256" key="2">
    <source>
        <dbReference type="ARBA" id="ARBA00023125"/>
    </source>
</evidence>
<keyword evidence="3" id="KW-0804">Transcription</keyword>